<dbReference type="Gene3D" id="1.25.40.10">
    <property type="entry name" value="Tetratricopeptide repeat domain"/>
    <property type="match status" value="1"/>
</dbReference>
<dbReference type="WBParaSite" id="PSU_v2.g20786.t1">
    <property type="protein sequence ID" value="PSU_v2.g20786.t1"/>
    <property type="gene ID" value="PSU_v2.g20786"/>
</dbReference>
<evidence type="ECO:0000313" key="1">
    <source>
        <dbReference type="Proteomes" id="UP000887577"/>
    </source>
</evidence>
<name>A0A914YTL6_9BILA</name>
<dbReference type="SUPFAM" id="SSF81901">
    <property type="entry name" value="HCP-like"/>
    <property type="match status" value="1"/>
</dbReference>
<dbReference type="Pfam" id="PF08238">
    <property type="entry name" value="Sel1"/>
    <property type="match status" value="2"/>
</dbReference>
<dbReference type="PANTHER" id="PTHR43628:SF1">
    <property type="entry name" value="CHITIN SYNTHASE REGULATORY FACTOR 2-RELATED"/>
    <property type="match status" value="1"/>
</dbReference>
<organism evidence="1 2">
    <name type="scientific">Panagrolaimus superbus</name>
    <dbReference type="NCBI Taxonomy" id="310955"/>
    <lineage>
        <taxon>Eukaryota</taxon>
        <taxon>Metazoa</taxon>
        <taxon>Ecdysozoa</taxon>
        <taxon>Nematoda</taxon>
        <taxon>Chromadorea</taxon>
        <taxon>Rhabditida</taxon>
        <taxon>Tylenchina</taxon>
        <taxon>Panagrolaimomorpha</taxon>
        <taxon>Panagrolaimoidea</taxon>
        <taxon>Panagrolaimidae</taxon>
        <taxon>Panagrolaimus</taxon>
    </lineage>
</organism>
<evidence type="ECO:0000313" key="2">
    <source>
        <dbReference type="WBParaSite" id="PSU_v2.g20786.t1"/>
    </source>
</evidence>
<dbReference type="AlphaFoldDB" id="A0A914YTL6"/>
<dbReference type="InterPro" id="IPR006597">
    <property type="entry name" value="Sel1-like"/>
</dbReference>
<dbReference type="SMART" id="SM00671">
    <property type="entry name" value="SEL1"/>
    <property type="match status" value="2"/>
</dbReference>
<protein>
    <submittedName>
        <fullName evidence="2">Beta-lactamase</fullName>
    </submittedName>
</protein>
<sequence length="101" mass="11558">MPEEIYHNYEKLTKSLPGIGDILKGHQFLNGNGERQDFKKAAEFYAKAANMGYPEGMYNLGQLYYEGNGVKRDYKEAMKWFLKAANLKPSDVTVSHSTFQK</sequence>
<reference evidence="2" key="1">
    <citation type="submission" date="2022-11" db="UniProtKB">
        <authorList>
            <consortium name="WormBaseParasite"/>
        </authorList>
    </citation>
    <scope>IDENTIFICATION</scope>
</reference>
<proteinExistence type="predicted"/>
<dbReference type="InterPro" id="IPR011990">
    <property type="entry name" value="TPR-like_helical_dom_sf"/>
</dbReference>
<dbReference type="Proteomes" id="UP000887577">
    <property type="component" value="Unplaced"/>
</dbReference>
<keyword evidence="1" id="KW-1185">Reference proteome</keyword>
<accession>A0A914YTL6</accession>
<dbReference type="PANTHER" id="PTHR43628">
    <property type="entry name" value="ACTIVATOR OF C KINASE PROTEIN 1-RELATED"/>
    <property type="match status" value="1"/>
</dbReference>
<dbReference type="InterPro" id="IPR052945">
    <property type="entry name" value="Mitotic_Regulator"/>
</dbReference>